<reference evidence="18 19" key="1">
    <citation type="submission" date="2019-03" db="EMBL/GenBank/DDBJ databases">
        <title>First draft genome of Liparis tanakae, snailfish: a comprehensive survey of snailfish specific genes.</title>
        <authorList>
            <person name="Kim W."/>
            <person name="Song I."/>
            <person name="Jeong J.-H."/>
            <person name="Kim D."/>
            <person name="Kim S."/>
            <person name="Ryu S."/>
            <person name="Song J.Y."/>
            <person name="Lee S.K."/>
        </authorList>
    </citation>
    <scope>NUCLEOTIDE SEQUENCE [LARGE SCALE GENOMIC DNA]</scope>
    <source>
        <tissue evidence="18">Muscle</tissue>
    </source>
</reference>
<keyword evidence="9 15" id="KW-0804">Transcription</keyword>
<keyword evidence="7 15" id="KW-0408">Iron</keyword>
<keyword evidence="5 15" id="KW-0223">Dioxygenase</keyword>
<dbReference type="GO" id="GO:0051864">
    <property type="term" value="F:histone H3K36 demethylase activity"/>
    <property type="evidence" value="ECO:0007669"/>
    <property type="project" value="TreeGrafter"/>
</dbReference>
<comment type="caution">
    <text evidence="18">The sequence shown here is derived from an EMBL/GenBank/DDBJ whole genome shotgun (WGS) entry which is preliminary data.</text>
</comment>
<dbReference type="SUPFAM" id="SSF51197">
    <property type="entry name" value="Clavaminate synthase-like"/>
    <property type="match status" value="1"/>
</dbReference>
<comment type="catalytic activity">
    <reaction evidence="14">
        <text>L-histidyl-[protein] + 2-oxoglutarate + O2 = (3S)-3-hydroxy-L-histidyl-[protein] + succinate + CO2</text>
        <dbReference type="Rhea" id="RHEA:54256"/>
        <dbReference type="Rhea" id="RHEA-COMP:9745"/>
        <dbReference type="Rhea" id="RHEA-COMP:13840"/>
        <dbReference type="ChEBI" id="CHEBI:15379"/>
        <dbReference type="ChEBI" id="CHEBI:16526"/>
        <dbReference type="ChEBI" id="CHEBI:16810"/>
        <dbReference type="ChEBI" id="CHEBI:29979"/>
        <dbReference type="ChEBI" id="CHEBI:30031"/>
        <dbReference type="ChEBI" id="CHEBI:138021"/>
        <dbReference type="EC" id="1.14.11.79"/>
    </reaction>
</comment>
<evidence type="ECO:0000256" key="4">
    <source>
        <dbReference type="ARBA" id="ARBA00022723"/>
    </source>
</evidence>
<accession>A0A4Z2IGZ1</accession>
<dbReference type="PANTHER" id="PTHR13096:SF7">
    <property type="entry name" value="RIBOSOMAL OXYGENASE 2"/>
    <property type="match status" value="1"/>
</dbReference>
<dbReference type="GO" id="GO:0005730">
    <property type="term" value="C:nucleolus"/>
    <property type="evidence" value="ECO:0007669"/>
    <property type="project" value="UniProtKB-SubCell"/>
</dbReference>
<comment type="similarity">
    <text evidence="11">Belongs to the ROX family. MINA53 subfamily.</text>
</comment>
<feature type="region of interest" description="Disordered" evidence="16">
    <location>
        <begin position="20"/>
        <end position="42"/>
    </location>
</feature>
<dbReference type="AlphaFoldDB" id="A0A4Z2IGZ1"/>
<gene>
    <name evidence="18" type="primary">MINA</name>
    <name evidence="18" type="ORF">EYF80_013166</name>
</gene>
<dbReference type="GO" id="GO:0032259">
    <property type="term" value="P:methylation"/>
    <property type="evidence" value="ECO:0007669"/>
    <property type="project" value="UniProtKB-KW"/>
</dbReference>
<dbReference type="GO" id="GO:0008168">
    <property type="term" value="F:methyltransferase activity"/>
    <property type="evidence" value="ECO:0007669"/>
    <property type="project" value="UniProtKB-KW"/>
</dbReference>
<comment type="catalytic activity">
    <reaction evidence="13">
        <text>L-histidyl-[ribosomal protein uL15] + 2-oxoglutarate + O2 = (3S)-3-hydroxy-L-histidyl-[ribosomal protein uL15] + succinate + CO2</text>
        <dbReference type="Rhea" id="RHEA:54024"/>
        <dbReference type="Rhea" id="RHEA-COMP:13760"/>
        <dbReference type="Rhea" id="RHEA-COMP:13761"/>
        <dbReference type="ChEBI" id="CHEBI:15379"/>
        <dbReference type="ChEBI" id="CHEBI:16526"/>
        <dbReference type="ChEBI" id="CHEBI:16810"/>
        <dbReference type="ChEBI" id="CHEBI:29979"/>
        <dbReference type="ChEBI" id="CHEBI:30031"/>
        <dbReference type="ChEBI" id="CHEBI:138021"/>
    </reaction>
</comment>
<evidence type="ECO:0000256" key="11">
    <source>
        <dbReference type="ARBA" id="ARBA00034314"/>
    </source>
</evidence>
<evidence type="ECO:0000259" key="17">
    <source>
        <dbReference type="PROSITE" id="PS51184"/>
    </source>
</evidence>
<dbReference type="Pfam" id="PF20514">
    <property type="entry name" value="WHD_ROXA"/>
    <property type="match status" value="1"/>
</dbReference>
<keyword evidence="19" id="KW-1185">Reference proteome</keyword>
<dbReference type="GO" id="GO:0032453">
    <property type="term" value="F:histone H3K4 demethylase activity"/>
    <property type="evidence" value="ECO:0007669"/>
    <property type="project" value="TreeGrafter"/>
</dbReference>
<keyword evidence="3" id="KW-0597">Phosphoprotein</keyword>
<evidence type="ECO:0000256" key="6">
    <source>
        <dbReference type="ARBA" id="ARBA00023002"/>
    </source>
</evidence>
<evidence type="ECO:0000256" key="15">
    <source>
        <dbReference type="RuleBase" id="RU366061"/>
    </source>
</evidence>
<evidence type="ECO:0000256" key="14">
    <source>
        <dbReference type="ARBA" id="ARBA00049465"/>
    </source>
</evidence>
<dbReference type="GO" id="GO:0042254">
    <property type="term" value="P:ribosome biogenesis"/>
    <property type="evidence" value="ECO:0007669"/>
    <property type="project" value="UniProtKB-KW"/>
</dbReference>
<dbReference type="InterPro" id="IPR039994">
    <property type="entry name" value="NO66-like"/>
</dbReference>
<evidence type="ECO:0000313" key="19">
    <source>
        <dbReference type="Proteomes" id="UP000314294"/>
    </source>
</evidence>
<comment type="function">
    <text evidence="12">Oxygenase that can act as both a histone lysine demethylase and a ribosomal histidine hydroxylase. Is involved in the demethylation of trimethylated 'Lys-9' on histone H3 (H3K9me3), leading to an increase in ribosomal RNA expression. Also catalyzes the hydroxylation of 60S ribosomal protein L27a on 'His-39'. May play an important role in cell growth and survival. May be involved in ribosome biogenesis, most likely during the assembly process of pre-ribosomal particles.</text>
</comment>
<dbReference type="Gene3D" id="1.10.10.1500">
    <property type="entry name" value="JmjC domain-containing ribosomal oxygenase (ROX), dimer domain"/>
    <property type="match status" value="1"/>
</dbReference>
<keyword evidence="4 15" id="KW-0479">Metal-binding</keyword>
<dbReference type="Gene3D" id="3.90.930.40">
    <property type="match status" value="1"/>
</dbReference>
<evidence type="ECO:0000256" key="10">
    <source>
        <dbReference type="ARBA" id="ARBA00023242"/>
    </source>
</evidence>
<keyword evidence="2" id="KW-0690">Ribosome biogenesis</keyword>
<evidence type="ECO:0000256" key="12">
    <source>
        <dbReference type="ARBA" id="ARBA00046256"/>
    </source>
</evidence>
<dbReference type="InterPro" id="IPR046799">
    <property type="entry name" value="ROXA-like_wH"/>
</dbReference>
<dbReference type="Pfam" id="PF08007">
    <property type="entry name" value="JmjC_2"/>
    <property type="match status" value="1"/>
</dbReference>
<comment type="cofactor">
    <cofactor evidence="15">
        <name>Fe(2+)</name>
        <dbReference type="ChEBI" id="CHEBI:29033"/>
    </cofactor>
    <text evidence="15">Binds 1 Fe(2+) ion per subunit.</text>
</comment>
<dbReference type="OrthoDB" id="425950at2759"/>
<dbReference type="Proteomes" id="UP000314294">
    <property type="component" value="Unassembled WGS sequence"/>
</dbReference>
<keyword evidence="18" id="KW-0808">Transferase</keyword>
<dbReference type="PANTHER" id="PTHR13096">
    <property type="entry name" value="MINA53 MYC INDUCED NUCLEAR ANTIGEN"/>
    <property type="match status" value="1"/>
</dbReference>
<comment type="subcellular location">
    <subcellularLocation>
        <location evidence="1">Nucleus</location>
        <location evidence="1">Nucleolus</location>
    </subcellularLocation>
</comment>
<protein>
    <recommendedName>
        <fullName evidence="15">Bifunctional lysine-specific demethylase and histidyl-hydroxylase</fullName>
        <ecNumber evidence="15">1.14.11.-</ecNumber>
    </recommendedName>
</protein>
<dbReference type="GO" id="GO:0036139">
    <property type="term" value="F:peptidyl-histidine dioxygenase activity"/>
    <property type="evidence" value="ECO:0007669"/>
    <property type="project" value="UniProtKB-EC"/>
</dbReference>
<keyword evidence="10 15" id="KW-0539">Nucleus</keyword>
<dbReference type="InterPro" id="IPR003347">
    <property type="entry name" value="JmjC_dom"/>
</dbReference>
<sequence length="484" mass="54873">MMLSEFCLFFQITMPKKSKAKTAKRGSSGDEQLPPKQSKVEHVETQSPLCFDSPVRLFESLIQPMGTEQFFSEYWEKKPLHLQRSDPDTASYYQSLFQLSDLPSLCSEDLEYCRDVNVVRCINGKKKVLKKQGRVKSGALNKSFVQSKATIQFHQPQRFKDELWRIQEKLECFFGGLVGSNVYITPQESQGLPPHYDDVEVFILQLEGQKRWLLYTPTVPLAAEYSLESEDRMGSPTHDIMLKAGDLLYFPRGTIHQASTPAGVDHSTHLTLSTYQRMSWGDLLLDIFPSLLSDRSKTEVSLREGMPRGLLLGHGESPDTGRTLAAVLRSLADDLDNGTKEVRSTHMKRDFIMNRLPPHGQPEQLEPSGNIPALEDMVCLRFKDHLVMTVEPSQEKTDEATVQLVFVLHSLKNQRQNHMMGEGCDEEEEEHLSRGLQFPLSHLQALRQLQQAQQLAVAQLQLPTPEAKLSLVLALWSESLLVVL</sequence>
<feature type="domain" description="JmjC" evidence="17">
    <location>
        <begin position="155"/>
        <end position="287"/>
    </location>
</feature>
<evidence type="ECO:0000256" key="3">
    <source>
        <dbReference type="ARBA" id="ARBA00022553"/>
    </source>
</evidence>
<evidence type="ECO:0000256" key="16">
    <source>
        <dbReference type="SAM" id="MobiDB-lite"/>
    </source>
</evidence>
<name>A0A4Z2IGZ1_9TELE</name>
<dbReference type="Gene3D" id="2.60.120.650">
    <property type="entry name" value="Cupin"/>
    <property type="match status" value="1"/>
</dbReference>
<keyword evidence="8 15" id="KW-0805">Transcription regulation</keyword>
<evidence type="ECO:0000256" key="7">
    <source>
        <dbReference type="ARBA" id="ARBA00023004"/>
    </source>
</evidence>
<dbReference type="PROSITE" id="PS51184">
    <property type="entry name" value="JMJC"/>
    <property type="match status" value="1"/>
</dbReference>
<evidence type="ECO:0000256" key="5">
    <source>
        <dbReference type="ARBA" id="ARBA00022964"/>
    </source>
</evidence>
<evidence type="ECO:0000256" key="8">
    <source>
        <dbReference type="ARBA" id="ARBA00023015"/>
    </source>
</evidence>
<proteinExistence type="inferred from homology"/>
<evidence type="ECO:0000256" key="13">
    <source>
        <dbReference type="ARBA" id="ARBA00047687"/>
    </source>
</evidence>
<evidence type="ECO:0000313" key="18">
    <source>
        <dbReference type="EMBL" id="TNN76714.1"/>
    </source>
</evidence>
<dbReference type="EC" id="1.14.11.-" evidence="15"/>
<organism evidence="18 19">
    <name type="scientific">Liparis tanakae</name>
    <name type="common">Tanaka's snailfish</name>
    <dbReference type="NCBI Taxonomy" id="230148"/>
    <lineage>
        <taxon>Eukaryota</taxon>
        <taxon>Metazoa</taxon>
        <taxon>Chordata</taxon>
        <taxon>Craniata</taxon>
        <taxon>Vertebrata</taxon>
        <taxon>Euteleostomi</taxon>
        <taxon>Actinopterygii</taxon>
        <taxon>Neopterygii</taxon>
        <taxon>Teleostei</taxon>
        <taxon>Neoteleostei</taxon>
        <taxon>Acanthomorphata</taxon>
        <taxon>Eupercaria</taxon>
        <taxon>Perciformes</taxon>
        <taxon>Cottioidei</taxon>
        <taxon>Cottales</taxon>
        <taxon>Liparidae</taxon>
        <taxon>Liparis</taxon>
    </lineage>
</organism>
<keyword evidence="6 15" id="KW-0560">Oxidoreductase</keyword>
<dbReference type="GO" id="GO:0005506">
    <property type="term" value="F:iron ion binding"/>
    <property type="evidence" value="ECO:0007669"/>
    <property type="project" value="UniProtKB-UniRule"/>
</dbReference>
<evidence type="ECO:0000256" key="2">
    <source>
        <dbReference type="ARBA" id="ARBA00022517"/>
    </source>
</evidence>
<evidence type="ECO:0000256" key="1">
    <source>
        <dbReference type="ARBA" id="ARBA00004604"/>
    </source>
</evidence>
<dbReference type="EMBL" id="SRLO01000091">
    <property type="protein sequence ID" value="TNN76714.1"/>
    <property type="molecule type" value="Genomic_DNA"/>
</dbReference>
<evidence type="ECO:0000256" key="9">
    <source>
        <dbReference type="ARBA" id="ARBA00023163"/>
    </source>
</evidence>
<keyword evidence="18" id="KW-0489">Methyltransferase</keyword>